<dbReference type="STRING" id="207949.RED65_01050"/>
<dbReference type="HOGENOM" id="CLU_101141_8_0_6"/>
<gene>
    <name evidence="1" type="ORF">RED65_01050</name>
</gene>
<sequence length="135" mass="14889">MRIKLQIPNTKLLSTEIQVRSTDMNYANHLGNDRILAYAQELRSAWFSLLGFSELDIDGCNIVLADAAIQFQAEAFAGEVLTGVLFLGEQNKYGFDLYYQFTNQSGESVATAKTAVLFRGPSGLCAPPDSFLNKL</sequence>
<name>Q1N4X4_9GAMM</name>
<dbReference type="EMBL" id="AAQH01000002">
    <property type="protein sequence ID" value="EAT13304.1"/>
    <property type="molecule type" value="Genomic_DNA"/>
</dbReference>
<evidence type="ECO:0000313" key="2">
    <source>
        <dbReference type="Proteomes" id="UP000004263"/>
    </source>
</evidence>
<dbReference type="Pfam" id="PF13279">
    <property type="entry name" value="4HBT_2"/>
    <property type="match status" value="1"/>
</dbReference>
<accession>Q1N4X4</accession>
<organism evidence="1 2">
    <name type="scientific">Bermanella marisrubri</name>
    <dbReference type="NCBI Taxonomy" id="207949"/>
    <lineage>
        <taxon>Bacteria</taxon>
        <taxon>Pseudomonadati</taxon>
        <taxon>Pseudomonadota</taxon>
        <taxon>Gammaproteobacteria</taxon>
        <taxon>Oceanospirillales</taxon>
        <taxon>Oceanospirillaceae</taxon>
        <taxon>Bermanella</taxon>
    </lineage>
</organism>
<dbReference type="Proteomes" id="UP000004263">
    <property type="component" value="Unassembled WGS sequence"/>
</dbReference>
<reference evidence="1 2" key="1">
    <citation type="submission" date="2006-03" db="EMBL/GenBank/DDBJ databases">
        <authorList>
            <person name="Pinhassi J."/>
            <person name="Pedros-Alio C."/>
            <person name="Ferriera S."/>
            <person name="Johnson J."/>
            <person name="Kravitz S."/>
            <person name="Halpern A."/>
            <person name="Remington K."/>
            <person name="Beeson K."/>
            <person name="Tran B."/>
            <person name="Rogers Y.-H."/>
            <person name="Friedman R."/>
            <person name="Venter J.C."/>
        </authorList>
    </citation>
    <scope>NUCLEOTIDE SEQUENCE [LARGE SCALE GENOMIC DNA]</scope>
    <source>
        <strain evidence="1 2">RED65</strain>
    </source>
</reference>
<evidence type="ECO:0000313" key="1">
    <source>
        <dbReference type="EMBL" id="EAT13304.1"/>
    </source>
</evidence>
<dbReference type="OrthoDB" id="333038at2"/>
<dbReference type="InterPro" id="IPR029069">
    <property type="entry name" value="HotDog_dom_sf"/>
</dbReference>
<dbReference type="Gene3D" id="3.10.129.10">
    <property type="entry name" value="Hotdog Thioesterase"/>
    <property type="match status" value="1"/>
</dbReference>
<comment type="caution">
    <text evidence="1">The sequence shown here is derived from an EMBL/GenBank/DDBJ whole genome shotgun (WGS) entry which is preliminary data.</text>
</comment>
<dbReference type="AlphaFoldDB" id="Q1N4X4"/>
<proteinExistence type="predicted"/>
<dbReference type="SUPFAM" id="SSF54637">
    <property type="entry name" value="Thioesterase/thiol ester dehydrase-isomerase"/>
    <property type="match status" value="1"/>
</dbReference>
<dbReference type="CDD" id="cd00586">
    <property type="entry name" value="4HBT"/>
    <property type="match status" value="1"/>
</dbReference>
<keyword evidence="2" id="KW-1185">Reference proteome</keyword>
<protein>
    <recommendedName>
        <fullName evidence="3">Thioesterase</fullName>
    </recommendedName>
</protein>
<dbReference type="RefSeq" id="WP_007017688.1">
    <property type="nucleotide sequence ID" value="NZ_CH724114.1"/>
</dbReference>
<evidence type="ECO:0008006" key="3">
    <source>
        <dbReference type="Google" id="ProtNLM"/>
    </source>
</evidence>